<dbReference type="RefSeq" id="WP_117895356.1">
    <property type="nucleotide sequence ID" value="NZ_CABJCV010000014.1"/>
</dbReference>
<dbReference type="InterPro" id="IPR023214">
    <property type="entry name" value="HAD_sf"/>
</dbReference>
<sequence>MLKLLVTDLDGTLLKIGNELSAGISDENREALTGFVREGGHVAIASSRGPDAQTMISGLLGVPVAAIGMNGFIVLDEEGEKISEHWMDFADFAELVEFIQKHQINGSLITRGDDNGAYGYGGEETYPQRLTPGSPAIRQNWRLEFADFAYRSGRCSKISLFVEPGQHSEASRLLHAQFDGRFEIAASDVDMLDVSPVGINKGSGILELAQALGLNKDEIAVVGDNENDLSMFRVIPASYCIDHAAPTIQAAASHSVATVAQALALAREIKG</sequence>
<dbReference type="GeneID" id="83016011"/>
<dbReference type="GO" id="GO:0000287">
    <property type="term" value="F:magnesium ion binding"/>
    <property type="evidence" value="ECO:0007669"/>
    <property type="project" value="TreeGrafter"/>
</dbReference>
<organism evidence="1 2">
    <name type="scientific">Holdemania filiformis</name>
    <dbReference type="NCBI Taxonomy" id="61171"/>
    <lineage>
        <taxon>Bacteria</taxon>
        <taxon>Bacillati</taxon>
        <taxon>Bacillota</taxon>
        <taxon>Erysipelotrichia</taxon>
        <taxon>Erysipelotrichales</taxon>
        <taxon>Erysipelotrichaceae</taxon>
        <taxon>Holdemania</taxon>
    </lineage>
</organism>
<dbReference type="Pfam" id="PF08282">
    <property type="entry name" value="Hydrolase_3"/>
    <property type="match status" value="1"/>
</dbReference>
<dbReference type="PANTHER" id="PTHR10000">
    <property type="entry name" value="PHOSPHOSERINE PHOSPHATASE"/>
    <property type="match status" value="1"/>
</dbReference>
<dbReference type="PANTHER" id="PTHR10000:SF8">
    <property type="entry name" value="HAD SUPERFAMILY HYDROLASE-LIKE, TYPE 3"/>
    <property type="match status" value="1"/>
</dbReference>
<gene>
    <name evidence="1" type="ORF">DWY25_11470</name>
</gene>
<keyword evidence="2" id="KW-1185">Reference proteome</keyword>
<dbReference type="Gene3D" id="3.30.1240.10">
    <property type="match status" value="1"/>
</dbReference>
<name>A0A412FWZ1_9FIRM</name>
<accession>A0A412FWZ1</accession>
<dbReference type="Proteomes" id="UP000284178">
    <property type="component" value="Unassembled WGS sequence"/>
</dbReference>
<dbReference type="EMBL" id="QRUP01000014">
    <property type="protein sequence ID" value="RGR72678.1"/>
    <property type="molecule type" value="Genomic_DNA"/>
</dbReference>
<reference evidence="1 2" key="1">
    <citation type="submission" date="2018-08" db="EMBL/GenBank/DDBJ databases">
        <title>A genome reference for cultivated species of the human gut microbiota.</title>
        <authorList>
            <person name="Zou Y."/>
            <person name="Xue W."/>
            <person name="Luo G."/>
        </authorList>
    </citation>
    <scope>NUCLEOTIDE SEQUENCE [LARGE SCALE GENOMIC DNA]</scope>
    <source>
        <strain evidence="1 2">AF24-29</strain>
    </source>
</reference>
<dbReference type="AlphaFoldDB" id="A0A412FWZ1"/>
<comment type="caution">
    <text evidence="1">The sequence shown here is derived from an EMBL/GenBank/DDBJ whole genome shotgun (WGS) entry which is preliminary data.</text>
</comment>
<dbReference type="InterPro" id="IPR036412">
    <property type="entry name" value="HAD-like_sf"/>
</dbReference>
<evidence type="ECO:0000313" key="2">
    <source>
        <dbReference type="Proteomes" id="UP000284178"/>
    </source>
</evidence>
<dbReference type="NCBIfam" id="TIGR01484">
    <property type="entry name" value="HAD-SF-IIB"/>
    <property type="match status" value="1"/>
</dbReference>
<dbReference type="GO" id="GO:0016791">
    <property type="term" value="F:phosphatase activity"/>
    <property type="evidence" value="ECO:0007669"/>
    <property type="project" value="TreeGrafter"/>
</dbReference>
<dbReference type="GO" id="GO:0005829">
    <property type="term" value="C:cytosol"/>
    <property type="evidence" value="ECO:0007669"/>
    <property type="project" value="TreeGrafter"/>
</dbReference>
<protein>
    <submittedName>
        <fullName evidence="1">HAD-IIB family hydrolase</fullName>
    </submittedName>
</protein>
<keyword evidence="1" id="KW-0378">Hydrolase</keyword>
<dbReference type="Gene3D" id="3.40.50.1000">
    <property type="entry name" value="HAD superfamily/HAD-like"/>
    <property type="match status" value="1"/>
</dbReference>
<proteinExistence type="predicted"/>
<dbReference type="InterPro" id="IPR006379">
    <property type="entry name" value="HAD-SF_hydro_IIB"/>
</dbReference>
<dbReference type="SUPFAM" id="SSF56784">
    <property type="entry name" value="HAD-like"/>
    <property type="match status" value="1"/>
</dbReference>
<evidence type="ECO:0000313" key="1">
    <source>
        <dbReference type="EMBL" id="RGR72678.1"/>
    </source>
</evidence>